<dbReference type="Gene3D" id="3.40.50.170">
    <property type="entry name" value="Formyl transferase, N-terminal domain"/>
    <property type="match status" value="1"/>
</dbReference>
<comment type="pathway">
    <text evidence="1">Purine metabolism; IMP biosynthesis via de novo pathway; N(2)-formyl-N(1)-(5-phospho-D-ribosyl)glycinamide from N(1)-(5-phospho-D-ribosyl)glycinamide (10-formyl THF route): step 1/1.</text>
</comment>
<dbReference type="EC" id="2.1.2.2" evidence="2"/>
<dbReference type="Pfam" id="PF00551">
    <property type="entry name" value="Formyl_trans_N"/>
    <property type="match status" value="1"/>
</dbReference>
<name>A0AA48GUI9_9BACT</name>
<reference evidence="6" key="1">
    <citation type="journal article" date="2023" name="Int. J. Syst. Evol. Microbiol.">
        <title>Mesoterricola silvestris gen. nov., sp. nov., Mesoterricola sediminis sp. nov., Geothrix oryzae sp. nov., Geothrix edaphica sp. nov., Geothrix rubra sp. nov., and Geothrix limicola sp. nov., six novel members of Acidobacteriota isolated from soils.</title>
        <authorList>
            <person name="Itoh H."/>
            <person name="Sugisawa Y."/>
            <person name="Mise K."/>
            <person name="Xu Z."/>
            <person name="Kuniyasu M."/>
            <person name="Ushijima N."/>
            <person name="Kawano K."/>
            <person name="Kobayashi E."/>
            <person name="Shiratori Y."/>
            <person name="Masuda Y."/>
            <person name="Senoo K."/>
        </authorList>
    </citation>
    <scope>NUCLEOTIDE SEQUENCE</scope>
    <source>
        <strain evidence="6">W786</strain>
    </source>
</reference>
<dbReference type="InterPro" id="IPR036477">
    <property type="entry name" value="Formyl_transf_N_sf"/>
</dbReference>
<evidence type="ECO:0000256" key="4">
    <source>
        <dbReference type="ARBA" id="ARBA00022755"/>
    </source>
</evidence>
<proteinExistence type="predicted"/>
<keyword evidence="3" id="KW-0808">Transferase</keyword>
<dbReference type="GO" id="GO:0006189">
    <property type="term" value="P:'de novo' IMP biosynthetic process"/>
    <property type="evidence" value="ECO:0007669"/>
    <property type="project" value="InterPro"/>
</dbReference>
<evidence type="ECO:0000256" key="1">
    <source>
        <dbReference type="ARBA" id="ARBA00005054"/>
    </source>
</evidence>
<dbReference type="InterPro" id="IPR002376">
    <property type="entry name" value="Formyl_transf_N"/>
</dbReference>
<sequence>MEAMERIALFISGTGGNALNLLRACGEGRVPALPVVGVSSSARAAGVERLRAEGLPVEVVLRSAHPDDLAFSEACYAAAEAAGAGLICLCGWLKRLEVPPRWEGRILNIHPGLLPEFGGPGMYGMHVHRAVLEAGARESGCTVHEVDNVYDHGRIVDQARVPVLPGDTPEDLQKRVYAQEMALYPRALAAHLAARGR</sequence>
<dbReference type="Proteomes" id="UP001228113">
    <property type="component" value="Chromosome"/>
</dbReference>
<keyword evidence="4" id="KW-0658">Purine biosynthesis</keyword>
<dbReference type="SUPFAM" id="SSF53328">
    <property type="entry name" value="Formyltransferase"/>
    <property type="match status" value="1"/>
</dbReference>
<dbReference type="CDD" id="cd08645">
    <property type="entry name" value="FMT_core_GART"/>
    <property type="match status" value="1"/>
</dbReference>
<evidence type="ECO:0000313" key="6">
    <source>
        <dbReference type="EMBL" id="BDU76484.1"/>
    </source>
</evidence>
<keyword evidence="7" id="KW-1185">Reference proteome</keyword>
<organism evidence="6 7">
    <name type="scientific">Mesoterricola sediminis</name>
    <dbReference type="NCBI Taxonomy" id="2927980"/>
    <lineage>
        <taxon>Bacteria</taxon>
        <taxon>Pseudomonadati</taxon>
        <taxon>Acidobacteriota</taxon>
        <taxon>Holophagae</taxon>
        <taxon>Holophagales</taxon>
        <taxon>Holophagaceae</taxon>
        <taxon>Mesoterricola</taxon>
    </lineage>
</organism>
<feature type="domain" description="Formyl transferase N-terminal" evidence="5">
    <location>
        <begin position="6"/>
        <end position="188"/>
    </location>
</feature>
<dbReference type="InterPro" id="IPR004607">
    <property type="entry name" value="GART"/>
</dbReference>
<evidence type="ECO:0000256" key="2">
    <source>
        <dbReference type="ARBA" id="ARBA00012254"/>
    </source>
</evidence>
<protein>
    <recommendedName>
        <fullName evidence="2">phosphoribosylglycinamide formyltransferase 1</fullName>
        <ecNumber evidence="2">2.1.2.2</ecNumber>
    </recommendedName>
</protein>
<evidence type="ECO:0000313" key="7">
    <source>
        <dbReference type="Proteomes" id="UP001228113"/>
    </source>
</evidence>
<dbReference type="GO" id="GO:0004644">
    <property type="term" value="F:phosphoribosylglycinamide formyltransferase activity"/>
    <property type="evidence" value="ECO:0007669"/>
    <property type="project" value="UniProtKB-EC"/>
</dbReference>
<dbReference type="EMBL" id="AP027081">
    <property type="protein sequence ID" value="BDU76484.1"/>
    <property type="molecule type" value="Genomic_DNA"/>
</dbReference>
<gene>
    <name evidence="6" type="primary">purN</name>
    <name evidence="6" type="ORF">METESE_14420</name>
</gene>
<dbReference type="PANTHER" id="PTHR43369">
    <property type="entry name" value="PHOSPHORIBOSYLGLYCINAMIDE FORMYLTRANSFERASE"/>
    <property type="match status" value="1"/>
</dbReference>
<evidence type="ECO:0000256" key="3">
    <source>
        <dbReference type="ARBA" id="ARBA00022679"/>
    </source>
</evidence>
<dbReference type="KEGG" id="msea:METESE_14420"/>
<dbReference type="PANTHER" id="PTHR43369:SF2">
    <property type="entry name" value="PHOSPHORIBOSYLGLYCINAMIDE FORMYLTRANSFERASE"/>
    <property type="match status" value="1"/>
</dbReference>
<dbReference type="AlphaFoldDB" id="A0AA48GUI9"/>
<dbReference type="GO" id="GO:0005829">
    <property type="term" value="C:cytosol"/>
    <property type="evidence" value="ECO:0007669"/>
    <property type="project" value="TreeGrafter"/>
</dbReference>
<evidence type="ECO:0000259" key="5">
    <source>
        <dbReference type="Pfam" id="PF00551"/>
    </source>
</evidence>
<accession>A0AA48GUI9</accession>